<proteinExistence type="predicted"/>
<protein>
    <submittedName>
        <fullName evidence="1">Uncharacterized protein</fullName>
    </submittedName>
</protein>
<reference evidence="2" key="1">
    <citation type="submission" date="2016-07" db="EMBL/GenBank/DDBJ databases">
        <title>Nontailed viruses are major unrecognized killers of bacteria in the ocean.</title>
        <authorList>
            <person name="Kauffman K."/>
            <person name="Hussain F."/>
            <person name="Yang J."/>
            <person name="Arevalo P."/>
            <person name="Brown J."/>
            <person name="Cutler M."/>
            <person name="Kelly L."/>
            <person name="Polz M.F."/>
        </authorList>
    </citation>
    <scope>NUCLEOTIDE SEQUENCE [LARGE SCALE GENOMIC DNA]</scope>
    <source>
        <strain evidence="2">10N.222.49.A5</strain>
    </source>
</reference>
<accession>A0AAP8MZ16</accession>
<dbReference type="AlphaFoldDB" id="A0AAP8MZ16"/>
<name>A0AAP8MZ16_9VIBR</name>
<sequence>MTLTFITDVVNPNEPDLLAGNQHETLLIVSLEGQLLARYEPPTSGWSHERLCDLTDSFPQQWEFCGADALIGQCFVGSTEI</sequence>
<dbReference type="RefSeq" id="WP_102460340.1">
    <property type="nucleotide sequence ID" value="NZ_MCXI02000004.1"/>
</dbReference>
<dbReference type="EMBL" id="MDBO01000036">
    <property type="protein sequence ID" value="PMP14084.1"/>
    <property type="molecule type" value="Genomic_DNA"/>
</dbReference>
<dbReference type="Proteomes" id="UP000235611">
    <property type="component" value="Unassembled WGS sequence"/>
</dbReference>
<gene>
    <name evidence="1" type="ORF">BCS93_04655</name>
</gene>
<evidence type="ECO:0000313" key="2">
    <source>
        <dbReference type="Proteomes" id="UP000235611"/>
    </source>
</evidence>
<organism evidence="1 2">
    <name type="scientific">Vibrio breoganii</name>
    <dbReference type="NCBI Taxonomy" id="553239"/>
    <lineage>
        <taxon>Bacteria</taxon>
        <taxon>Pseudomonadati</taxon>
        <taxon>Pseudomonadota</taxon>
        <taxon>Gammaproteobacteria</taxon>
        <taxon>Vibrionales</taxon>
        <taxon>Vibrionaceae</taxon>
        <taxon>Vibrio</taxon>
    </lineage>
</organism>
<evidence type="ECO:0000313" key="1">
    <source>
        <dbReference type="EMBL" id="PMP14084.1"/>
    </source>
</evidence>
<comment type="caution">
    <text evidence="1">The sequence shown here is derived from an EMBL/GenBank/DDBJ whole genome shotgun (WGS) entry which is preliminary data.</text>
</comment>